<dbReference type="Proteomes" id="UP001497497">
    <property type="component" value="Unassembled WGS sequence"/>
</dbReference>
<name>A0AAV2H1B4_LYMST</name>
<feature type="compositionally biased region" description="Low complexity" evidence="1">
    <location>
        <begin position="297"/>
        <end position="312"/>
    </location>
</feature>
<reference evidence="2 3" key="1">
    <citation type="submission" date="2024-04" db="EMBL/GenBank/DDBJ databases">
        <authorList>
            <consortium name="Genoscope - CEA"/>
            <person name="William W."/>
        </authorList>
    </citation>
    <scope>NUCLEOTIDE SEQUENCE [LARGE SCALE GENOMIC DNA]</scope>
</reference>
<feature type="compositionally biased region" description="Polar residues" evidence="1">
    <location>
        <begin position="348"/>
        <end position="357"/>
    </location>
</feature>
<comment type="caution">
    <text evidence="2">The sequence shown here is derived from an EMBL/GenBank/DDBJ whole genome shotgun (WGS) entry which is preliminary data.</text>
</comment>
<evidence type="ECO:0000313" key="3">
    <source>
        <dbReference type="Proteomes" id="UP001497497"/>
    </source>
</evidence>
<evidence type="ECO:0000256" key="1">
    <source>
        <dbReference type="SAM" id="MobiDB-lite"/>
    </source>
</evidence>
<protein>
    <submittedName>
        <fullName evidence="2">Uncharacterized protein</fullName>
    </submittedName>
</protein>
<evidence type="ECO:0000313" key="2">
    <source>
        <dbReference type="EMBL" id="CAL1526049.1"/>
    </source>
</evidence>
<proteinExistence type="predicted"/>
<feature type="compositionally biased region" description="Basic and acidic residues" evidence="1">
    <location>
        <begin position="483"/>
        <end position="511"/>
    </location>
</feature>
<organism evidence="2 3">
    <name type="scientific">Lymnaea stagnalis</name>
    <name type="common">Great pond snail</name>
    <name type="synonym">Helix stagnalis</name>
    <dbReference type="NCBI Taxonomy" id="6523"/>
    <lineage>
        <taxon>Eukaryota</taxon>
        <taxon>Metazoa</taxon>
        <taxon>Spiralia</taxon>
        <taxon>Lophotrochozoa</taxon>
        <taxon>Mollusca</taxon>
        <taxon>Gastropoda</taxon>
        <taxon>Heterobranchia</taxon>
        <taxon>Euthyneura</taxon>
        <taxon>Panpulmonata</taxon>
        <taxon>Hygrophila</taxon>
        <taxon>Lymnaeoidea</taxon>
        <taxon>Lymnaeidae</taxon>
        <taxon>Lymnaea</taxon>
    </lineage>
</organism>
<feature type="non-terminal residue" evidence="2">
    <location>
        <position position="536"/>
    </location>
</feature>
<gene>
    <name evidence="2" type="ORF">GSLYS_00000226001</name>
</gene>
<accession>A0AAV2H1B4</accession>
<feature type="region of interest" description="Disordered" evidence="1">
    <location>
        <begin position="436"/>
        <end position="512"/>
    </location>
</feature>
<feature type="region of interest" description="Disordered" evidence="1">
    <location>
        <begin position="213"/>
        <end position="407"/>
    </location>
</feature>
<dbReference type="EMBL" id="CAXITT010000002">
    <property type="protein sequence ID" value="CAL1526049.1"/>
    <property type="molecule type" value="Genomic_DNA"/>
</dbReference>
<keyword evidence="3" id="KW-1185">Reference proteome</keyword>
<feature type="compositionally biased region" description="Polar residues" evidence="1">
    <location>
        <begin position="468"/>
        <end position="482"/>
    </location>
</feature>
<sequence>MPGTADASNPLGDSNQPRASVDPYAFPPNTPQTQAQQDDPFISPGPLTPDPFNPGRQRGDMYPGGSPQMRPPLTPTSIGPGQGSPYPGSPVRMSDPTFRHPLVRSNSLPDPYNMQMGTPRPQMDQPMHHPMGEVGPDTMQMFRGGRMPMQLSEDGGENPGNIHHQQLRVILGQQTKQRMAKKQEEAERMMTGPSSGWQDGPETIEGFPPRPPFRGPSPHGFMRGPQPGMNPQGPRPPFFPNFMPRQPLSEQYVGSPQEAMIADQRTPYHLQMSESPGPPGTPIQGPLHMVNLPPYPSAQTQQQQQQPMQQPPLSLTPSGVAGEGHPSMARHVPASQQSGEDEIFSGPVSPQASTSKTPVPEDSTAVVEPDTLLEGIDEKGTKPSLSSEEDKNEDDDLLKWFSPGADGTFDILKYADPDLDLDLDDKMFEHLDFIDESHAGDPKKSDQDKSDDVKDEVKEEKDGDGSKTRSSADFQAQFLEFSQKQKSEANKDKEDGDAMKTAEEKEKEKTEVGQIAAMLQGTEAMTARLTGGDSSG</sequence>
<feature type="region of interest" description="Disordered" evidence="1">
    <location>
        <begin position="1"/>
        <end position="112"/>
    </location>
</feature>
<feature type="compositionally biased region" description="Basic and acidic residues" evidence="1">
    <location>
        <begin position="436"/>
        <end position="467"/>
    </location>
</feature>
<dbReference type="AlphaFoldDB" id="A0AAV2H1B4"/>
<feature type="compositionally biased region" description="Low complexity" evidence="1">
    <location>
        <begin position="77"/>
        <end position="90"/>
    </location>
</feature>